<keyword evidence="2" id="KW-0812">Transmembrane</keyword>
<organism evidence="3 4">
    <name type="scientific">Microbacterium testaceum</name>
    <name type="common">Aureobacterium testaceum</name>
    <name type="synonym">Brevibacterium testaceum</name>
    <dbReference type="NCBI Taxonomy" id="2033"/>
    <lineage>
        <taxon>Bacteria</taxon>
        <taxon>Bacillati</taxon>
        <taxon>Actinomycetota</taxon>
        <taxon>Actinomycetes</taxon>
        <taxon>Micrococcales</taxon>
        <taxon>Microbacteriaceae</taxon>
        <taxon>Microbacterium</taxon>
    </lineage>
</organism>
<keyword evidence="2" id="KW-0472">Membrane</keyword>
<dbReference type="EMBL" id="LDRT01000096">
    <property type="protein sequence ID" value="KTR93127.1"/>
    <property type="molecule type" value="Genomic_DNA"/>
</dbReference>
<name>A0A147EUS3_MICTE</name>
<evidence type="ECO:0000313" key="4">
    <source>
        <dbReference type="Proteomes" id="UP000075025"/>
    </source>
</evidence>
<protein>
    <submittedName>
        <fullName evidence="3">Uncharacterized protein</fullName>
    </submittedName>
</protein>
<keyword evidence="2" id="KW-1133">Transmembrane helix</keyword>
<gene>
    <name evidence="3" type="ORF">NS220_13480</name>
</gene>
<dbReference type="AlphaFoldDB" id="A0A147EUS3"/>
<proteinExistence type="predicted"/>
<sequence length="899" mass="93033">MPAHAATAGVGLGTFGDSSRKYAGTFKEEGYDLVCGEPGARYPTNALKNDGLYDNYNGVTGNTLAGINRVMSENAGTGDQVTAAALEYAVARTVDPNGALTAFGGARQSSYDAVINYDLYGRFGSGTVKAVQQKANELKQVIDTTVAGSGGSGFGQLNFALNPKNNYVGTVEMDGTPGSVGSITLSHGVFDDTGSNTRDNVQEGAVYGVRGVPDDNGVFYKITGEGDFTPPGQEGYAANIRVWLPTVAGQQRSLSAGEKAKPSPFHVTGFDPADRTTQFQPVLSTSAQTFVSKGQAFTDTVRFSTTEDATGLNNPWYRSPASGRALPIAAEGTVYGPFAQPVGSPSDSAPSDAPIAGHLKITTGDAGPDIEYTAQSTETAQAAGYYSYVWTIDASKQTAIARKYLPTNYSFTDKFGLAAESSTTPMRVTATTQVPAPVVPLSGVPADSAQVTTDGFWLKDGSGKNIPVTIRWDAWLDPRESGIEQVDAGQKPADATLLGTTTQTVTEPGQVKTPEGSALGFTVPAAVHGSIVWVASVRDADQGANADLIEEWSDAYGVPTEVQLIGQPTVTTKATPSSQKGLQISDTATVGGVMPATGAQLAFELYQVPMTQDANGVWQRDVADGAVSKVCEDPDNRIFSNIGRGARIAVTGIYTSPTVTASEHGTFLWVESLWSRPTKPGEKPQLITRGECGAPDETTVVVNVSTKASAVDGSSPVTPGSAIQDTASIVGAVPDGATVTFEAFRGEPGKAVCTPETLAWTSKTVALTAGYYTESRALQPTSGAFTPDASSNATQVWFVETVRDHNGQTIAKGDCGVPDETVALPPVPGAPGATPSPSSSTPAGVTPAAGAPSALAITGLDAGSMGPWIAGAVIAVLAGLTVAGVRLVRRRRSSEQLTD</sequence>
<accession>A0A147EUS3</accession>
<evidence type="ECO:0000313" key="3">
    <source>
        <dbReference type="EMBL" id="KTR93127.1"/>
    </source>
</evidence>
<feature type="compositionally biased region" description="Low complexity" evidence="1">
    <location>
        <begin position="830"/>
        <end position="848"/>
    </location>
</feature>
<evidence type="ECO:0000256" key="1">
    <source>
        <dbReference type="SAM" id="MobiDB-lite"/>
    </source>
</evidence>
<reference evidence="3 4" key="1">
    <citation type="journal article" date="2016" name="Front. Microbiol.">
        <title>Genomic Resource of Rice Seed Associated Bacteria.</title>
        <authorList>
            <person name="Midha S."/>
            <person name="Bansal K."/>
            <person name="Sharma S."/>
            <person name="Kumar N."/>
            <person name="Patil P.P."/>
            <person name="Chaudhry V."/>
            <person name="Patil P.B."/>
        </authorList>
    </citation>
    <scope>NUCLEOTIDE SEQUENCE [LARGE SCALE GENOMIC DNA]</scope>
    <source>
        <strain evidence="3 4">NS220</strain>
    </source>
</reference>
<dbReference type="PATRIC" id="fig|2033.6.peg.4010"/>
<evidence type="ECO:0000256" key="2">
    <source>
        <dbReference type="SAM" id="Phobius"/>
    </source>
</evidence>
<feature type="region of interest" description="Disordered" evidence="1">
    <location>
        <begin position="814"/>
        <end position="848"/>
    </location>
</feature>
<comment type="caution">
    <text evidence="3">The sequence shown here is derived from an EMBL/GenBank/DDBJ whole genome shotgun (WGS) entry which is preliminary data.</text>
</comment>
<dbReference type="Proteomes" id="UP000075025">
    <property type="component" value="Unassembled WGS sequence"/>
</dbReference>
<feature type="transmembrane region" description="Helical" evidence="2">
    <location>
        <begin position="868"/>
        <end position="888"/>
    </location>
</feature>